<proteinExistence type="predicted"/>
<protein>
    <submittedName>
        <fullName evidence="2">Uncharacterized protein</fullName>
    </submittedName>
</protein>
<feature type="compositionally biased region" description="Basic and acidic residues" evidence="1">
    <location>
        <begin position="119"/>
        <end position="130"/>
    </location>
</feature>
<dbReference type="Proteomes" id="UP000256690">
    <property type="component" value="Unassembled WGS sequence"/>
</dbReference>
<dbReference type="AlphaFoldDB" id="A0A3D8S627"/>
<feature type="compositionally biased region" description="Basic and acidic residues" evidence="1">
    <location>
        <begin position="55"/>
        <end position="70"/>
    </location>
</feature>
<feature type="compositionally biased region" description="Polar residues" evidence="1">
    <location>
        <begin position="17"/>
        <end position="42"/>
    </location>
</feature>
<dbReference type="OrthoDB" id="4220319at2759"/>
<comment type="caution">
    <text evidence="2">The sequence shown here is derived from an EMBL/GenBank/DDBJ whole genome shotgun (WGS) entry which is preliminary data.</text>
</comment>
<gene>
    <name evidence="2" type="ORF">DSM5745_05021</name>
</gene>
<dbReference type="EMBL" id="PVWQ01000005">
    <property type="protein sequence ID" value="RDW81464.1"/>
    <property type="molecule type" value="Genomic_DNA"/>
</dbReference>
<dbReference type="PANTHER" id="PTHR42090:SF1">
    <property type="match status" value="1"/>
</dbReference>
<evidence type="ECO:0000256" key="1">
    <source>
        <dbReference type="SAM" id="MobiDB-lite"/>
    </source>
</evidence>
<dbReference type="GeneID" id="38115391"/>
<evidence type="ECO:0000313" key="2">
    <source>
        <dbReference type="EMBL" id="RDW81464.1"/>
    </source>
</evidence>
<dbReference type="RefSeq" id="XP_026604517.1">
    <property type="nucleotide sequence ID" value="XM_026747037.1"/>
</dbReference>
<reference evidence="2 3" key="1">
    <citation type="journal article" date="2018" name="IMA Fungus">
        <title>IMA Genome-F 9: Draft genome sequence of Annulohypoxylon stygium, Aspergillus mulundensis, Berkeleyomyces basicola (syn. Thielaviopsis basicola), Ceratocystis smalleyi, two Cercospora beticola strains, Coleophoma cylindrospora, Fusarium fracticaudum, Phialophora cf. hyalina, and Morchella septimelata.</title>
        <authorList>
            <person name="Wingfield B.D."/>
            <person name="Bills G.F."/>
            <person name="Dong Y."/>
            <person name="Huang W."/>
            <person name="Nel W.J."/>
            <person name="Swalarsk-Parry B.S."/>
            <person name="Vaghefi N."/>
            <person name="Wilken P.M."/>
            <person name="An Z."/>
            <person name="de Beer Z.W."/>
            <person name="De Vos L."/>
            <person name="Chen L."/>
            <person name="Duong T.A."/>
            <person name="Gao Y."/>
            <person name="Hammerbacher A."/>
            <person name="Kikkert J.R."/>
            <person name="Li Y."/>
            <person name="Li H."/>
            <person name="Li K."/>
            <person name="Li Q."/>
            <person name="Liu X."/>
            <person name="Ma X."/>
            <person name="Naidoo K."/>
            <person name="Pethybridge S.J."/>
            <person name="Sun J."/>
            <person name="Steenkamp E.T."/>
            <person name="van der Nest M.A."/>
            <person name="van Wyk S."/>
            <person name="Wingfield M.J."/>
            <person name="Xiong C."/>
            <person name="Yue Q."/>
            <person name="Zhang X."/>
        </authorList>
    </citation>
    <scope>NUCLEOTIDE SEQUENCE [LARGE SCALE GENOMIC DNA]</scope>
    <source>
        <strain evidence="2 3">DSM 5745</strain>
    </source>
</reference>
<dbReference type="PANTHER" id="PTHR42090">
    <property type="match status" value="1"/>
</dbReference>
<keyword evidence="3" id="KW-1185">Reference proteome</keyword>
<name>A0A3D8S627_9EURO</name>
<feature type="region of interest" description="Disordered" evidence="1">
    <location>
        <begin position="1"/>
        <end position="158"/>
    </location>
</feature>
<dbReference type="STRING" id="1810919.A0A3D8S627"/>
<organism evidence="2 3">
    <name type="scientific">Aspergillus mulundensis</name>
    <dbReference type="NCBI Taxonomy" id="1810919"/>
    <lineage>
        <taxon>Eukaryota</taxon>
        <taxon>Fungi</taxon>
        <taxon>Dikarya</taxon>
        <taxon>Ascomycota</taxon>
        <taxon>Pezizomycotina</taxon>
        <taxon>Eurotiomycetes</taxon>
        <taxon>Eurotiomycetidae</taxon>
        <taxon>Eurotiales</taxon>
        <taxon>Aspergillaceae</taxon>
        <taxon>Aspergillus</taxon>
        <taxon>Aspergillus subgen. Nidulantes</taxon>
    </lineage>
</organism>
<accession>A0A3D8S627</accession>
<sequence length="158" mass="17407">MWKEISRVAQLSRATPLRQTPRTLSSTSPAQVQFQARRTFLTTPARRAQPQDEEDHFHDRHKLDPHRTEDTQSATTDEVATRDAAFDPSNTAPESELGQSQKETNQRGDPRDPLTVSPADKDVGGARDPMEGGAAKNADKEGGVHSGGGSPRKNRQRK</sequence>
<feature type="compositionally biased region" description="Polar residues" evidence="1">
    <location>
        <begin position="88"/>
        <end position="103"/>
    </location>
</feature>
<evidence type="ECO:0000313" key="3">
    <source>
        <dbReference type="Proteomes" id="UP000256690"/>
    </source>
</evidence>